<evidence type="ECO:0000256" key="2">
    <source>
        <dbReference type="ARBA" id="ARBA00004141"/>
    </source>
</evidence>
<dbReference type="Gene3D" id="1.20.1300.10">
    <property type="entry name" value="Fumarate reductase/succinate dehydrogenase, transmembrane subunit"/>
    <property type="match status" value="1"/>
</dbReference>
<dbReference type="NCBIfam" id="TIGR02970">
    <property type="entry name" value="succ_dehyd_cytB"/>
    <property type="match status" value="1"/>
</dbReference>
<evidence type="ECO:0000256" key="10">
    <source>
        <dbReference type="ARBA" id="ARBA00023136"/>
    </source>
</evidence>
<dbReference type="PANTHER" id="PTHR10978">
    <property type="entry name" value="SUCCINATE DEHYDROGENASE CYTOCHROME B560 SUBUNIT"/>
    <property type="match status" value="1"/>
</dbReference>
<keyword evidence="15" id="KW-1185">Reference proteome</keyword>
<dbReference type="EMBL" id="BMXA01000002">
    <property type="protein sequence ID" value="GHA08997.1"/>
    <property type="molecule type" value="Genomic_DNA"/>
</dbReference>
<evidence type="ECO:0000256" key="9">
    <source>
        <dbReference type="ARBA" id="ARBA00023004"/>
    </source>
</evidence>
<dbReference type="PIRSF" id="PIRSF000178">
    <property type="entry name" value="SDH_cyt_b560"/>
    <property type="match status" value="1"/>
</dbReference>
<dbReference type="InterPro" id="IPR014314">
    <property type="entry name" value="Succ_DH_cytb556"/>
</dbReference>
<evidence type="ECO:0000256" key="5">
    <source>
        <dbReference type="ARBA" id="ARBA00022617"/>
    </source>
</evidence>
<evidence type="ECO:0000256" key="12">
    <source>
        <dbReference type="PIRSR" id="PIRSR000178-1"/>
    </source>
</evidence>
<feature type="transmembrane region" description="Helical" evidence="13">
    <location>
        <begin position="106"/>
        <end position="126"/>
    </location>
</feature>
<evidence type="ECO:0000256" key="8">
    <source>
        <dbReference type="ARBA" id="ARBA00022989"/>
    </source>
</evidence>
<evidence type="ECO:0000256" key="1">
    <source>
        <dbReference type="ARBA" id="ARBA00004050"/>
    </source>
</evidence>
<dbReference type="InterPro" id="IPR000701">
    <property type="entry name" value="SuccDH_FuR_B_TM-su"/>
</dbReference>
<evidence type="ECO:0000256" key="13">
    <source>
        <dbReference type="SAM" id="Phobius"/>
    </source>
</evidence>
<comment type="function">
    <text evidence="1">Membrane-anchoring subunit of succinate dehydrogenase (SDH).</text>
</comment>
<dbReference type="Proteomes" id="UP000614811">
    <property type="component" value="Unassembled WGS sequence"/>
</dbReference>
<sequence>MQKERPLSPHLQVYKLPPTALLSILHRGTGVVLSLGTPFLIYWLMQLAAGPAAYAKLEVCLAYTIVQLAIGGWAFALCYHLCNGIRHLVMDTGRGYELNVLRKSDLAVAGGALVLSAIVIGAAWAGGAA</sequence>
<dbReference type="Pfam" id="PF01127">
    <property type="entry name" value="Sdh_cyt"/>
    <property type="match status" value="1"/>
</dbReference>
<keyword evidence="7 12" id="KW-0479">Metal-binding</keyword>
<evidence type="ECO:0000313" key="15">
    <source>
        <dbReference type="Proteomes" id="UP000614811"/>
    </source>
</evidence>
<keyword evidence="5 12" id="KW-0349">Heme</keyword>
<dbReference type="GO" id="GO:0016020">
    <property type="term" value="C:membrane"/>
    <property type="evidence" value="ECO:0007669"/>
    <property type="project" value="UniProtKB-SubCell"/>
</dbReference>
<dbReference type="GO" id="GO:0006099">
    <property type="term" value="P:tricarboxylic acid cycle"/>
    <property type="evidence" value="ECO:0007669"/>
    <property type="project" value="InterPro"/>
</dbReference>
<feature type="transmembrane region" description="Helical" evidence="13">
    <location>
        <begin position="65"/>
        <end position="85"/>
    </location>
</feature>
<evidence type="ECO:0000256" key="4">
    <source>
        <dbReference type="ARBA" id="ARBA00020076"/>
    </source>
</evidence>
<keyword evidence="6 13" id="KW-0812">Transmembrane</keyword>
<dbReference type="InterPro" id="IPR034804">
    <property type="entry name" value="SQR/QFR_C/D"/>
</dbReference>
<protein>
    <recommendedName>
        <fullName evidence="4">Succinate dehydrogenase cytochrome b556 subunit</fullName>
    </recommendedName>
</protein>
<dbReference type="GO" id="GO:0009055">
    <property type="term" value="F:electron transfer activity"/>
    <property type="evidence" value="ECO:0007669"/>
    <property type="project" value="InterPro"/>
</dbReference>
<reference evidence="14" key="2">
    <citation type="submission" date="2020-09" db="EMBL/GenBank/DDBJ databases">
        <authorList>
            <person name="Sun Q."/>
            <person name="Kim S."/>
        </authorList>
    </citation>
    <scope>NUCLEOTIDE SEQUENCE</scope>
    <source>
        <strain evidence="14">KCTC 12711</strain>
    </source>
</reference>
<comment type="similarity">
    <text evidence="3">Belongs to the cytochrome b560 family.</text>
</comment>
<proteinExistence type="inferred from homology"/>
<dbReference type="RefSeq" id="WP_189400111.1">
    <property type="nucleotide sequence ID" value="NZ_BMXA01000002.1"/>
</dbReference>
<comment type="subcellular location">
    <subcellularLocation>
        <location evidence="2">Membrane</location>
        <topology evidence="2">Multi-pass membrane protein</topology>
    </subcellularLocation>
</comment>
<comment type="cofactor">
    <cofactor evidence="12">
        <name>heme</name>
        <dbReference type="ChEBI" id="CHEBI:30413"/>
    </cofactor>
    <text evidence="12">The heme is bound between the two transmembrane subunits.</text>
</comment>
<dbReference type="SUPFAM" id="SSF81343">
    <property type="entry name" value="Fumarate reductase respiratory complex transmembrane subunits"/>
    <property type="match status" value="1"/>
</dbReference>
<organism evidence="14 15">
    <name type="scientific">Arenicella chitinivorans</name>
    <dbReference type="NCBI Taxonomy" id="1329800"/>
    <lineage>
        <taxon>Bacteria</taxon>
        <taxon>Pseudomonadati</taxon>
        <taxon>Pseudomonadota</taxon>
        <taxon>Gammaproteobacteria</taxon>
        <taxon>Arenicellales</taxon>
        <taxon>Arenicellaceae</taxon>
        <taxon>Arenicella</taxon>
    </lineage>
</organism>
<name>A0A918RS10_9GAMM</name>
<evidence type="ECO:0000256" key="11">
    <source>
        <dbReference type="ARBA" id="ARBA00025912"/>
    </source>
</evidence>
<comment type="caution">
    <text evidence="14">The sequence shown here is derived from an EMBL/GenBank/DDBJ whole genome shotgun (WGS) entry which is preliminary data.</text>
</comment>
<dbReference type="GO" id="GO:0046872">
    <property type="term" value="F:metal ion binding"/>
    <property type="evidence" value="ECO:0007669"/>
    <property type="project" value="UniProtKB-KW"/>
</dbReference>
<accession>A0A918RS10</accession>
<dbReference type="AlphaFoldDB" id="A0A918RS10"/>
<dbReference type="PROSITE" id="PS01000">
    <property type="entry name" value="SDH_CYT_1"/>
    <property type="match status" value="1"/>
</dbReference>
<evidence type="ECO:0000256" key="7">
    <source>
        <dbReference type="ARBA" id="ARBA00022723"/>
    </source>
</evidence>
<feature type="transmembrane region" description="Helical" evidence="13">
    <location>
        <begin position="21"/>
        <end position="45"/>
    </location>
</feature>
<evidence type="ECO:0000256" key="6">
    <source>
        <dbReference type="ARBA" id="ARBA00022692"/>
    </source>
</evidence>
<dbReference type="CDD" id="cd03499">
    <property type="entry name" value="SQR_TypeC_SdhC"/>
    <property type="match status" value="1"/>
</dbReference>
<dbReference type="PROSITE" id="PS01001">
    <property type="entry name" value="SDH_CYT_2"/>
    <property type="match status" value="1"/>
</dbReference>
<gene>
    <name evidence="14" type="primary">sdhC</name>
    <name evidence="14" type="ORF">GCM10008090_18660</name>
</gene>
<dbReference type="InterPro" id="IPR018495">
    <property type="entry name" value="Succ_DH_cyt_bsu_CS"/>
</dbReference>
<dbReference type="PANTHER" id="PTHR10978:SF5">
    <property type="entry name" value="SUCCINATE DEHYDROGENASE CYTOCHROME B560 SUBUNIT, MITOCHONDRIAL"/>
    <property type="match status" value="1"/>
</dbReference>
<keyword evidence="8 13" id="KW-1133">Transmembrane helix</keyword>
<comment type="subunit">
    <text evidence="11">Part of an enzyme complex containing four subunits: a flavoprotein, an iron-sulfur protein, plus two membrane-anchoring proteins, SdhC and SdhD. The complex can form homotrimers.</text>
</comment>
<keyword evidence="10 13" id="KW-0472">Membrane</keyword>
<reference evidence="14" key="1">
    <citation type="journal article" date="2014" name="Int. J. Syst. Evol. Microbiol.">
        <title>Complete genome sequence of Corynebacterium casei LMG S-19264T (=DSM 44701T), isolated from a smear-ripened cheese.</title>
        <authorList>
            <consortium name="US DOE Joint Genome Institute (JGI-PGF)"/>
            <person name="Walter F."/>
            <person name="Albersmeier A."/>
            <person name="Kalinowski J."/>
            <person name="Ruckert C."/>
        </authorList>
    </citation>
    <scope>NUCLEOTIDE SEQUENCE</scope>
    <source>
        <strain evidence="14">KCTC 12711</strain>
    </source>
</reference>
<feature type="binding site" description="axial binding residue" evidence="12">
    <location>
        <position position="80"/>
    </location>
    <ligand>
        <name>heme</name>
        <dbReference type="ChEBI" id="CHEBI:30413"/>
        <note>ligand shared with second transmembrane subunit</note>
    </ligand>
    <ligandPart>
        <name>Fe</name>
        <dbReference type="ChEBI" id="CHEBI:18248"/>
    </ligandPart>
</feature>
<evidence type="ECO:0000313" key="14">
    <source>
        <dbReference type="EMBL" id="GHA08997.1"/>
    </source>
</evidence>
<evidence type="ECO:0000256" key="3">
    <source>
        <dbReference type="ARBA" id="ARBA00007244"/>
    </source>
</evidence>
<keyword evidence="9 12" id="KW-0408">Iron</keyword>